<proteinExistence type="predicted"/>
<feature type="compositionally biased region" description="Polar residues" evidence="1">
    <location>
        <begin position="422"/>
        <end position="433"/>
    </location>
</feature>
<dbReference type="OrthoDB" id="166410at2"/>
<feature type="region of interest" description="Disordered" evidence="1">
    <location>
        <begin position="335"/>
        <end position="443"/>
    </location>
</feature>
<dbReference type="Proteomes" id="UP000290365">
    <property type="component" value="Chromosome"/>
</dbReference>
<evidence type="ECO:0000313" key="3">
    <source>
        <dbReference type="Proteomes" id="UP000290365"/>
    </source>
</evidence>
<protein>
    <submittedName>
        <fullName evidence="2">Uncharacterized protein</fullName>
    </submittedName>
</protein>
<feature type="compositionally biased region" description="Polar residues" evidence="1">
    <location>
        <begin position="535"/>
        <end position="546"/>
    </location>
</feature>
<dbReference type="KEGG" id="kbs:EPA93_40855"/>
<keyword evidence="3" id="KW-1185">Reference proteome</keyword>
<feature type="compositionally biased region" description="Polar residues" evidence="1">
    <location>
        <begin position="511"/>
        <end position="521"/>
    </location>
</feature>
<feature type="compositionally biased region" description="Polar residues" evidence="1">
    <location>
        <begin position="576"/>
        <end position="597"/>
    </location>
</feature>
<feature type="region of interest" description="Disordered" evidence="1">
    <location>
        <begin position="486"/>
        <end position="614"/>
    </location>
</feature>
<feature type="compositionally biased region" description="Polar residues" evidence="1">
    <location>
        <begin position="350"/>
        <end position="361"/>
    </location>
</feature>
<reference evidence="2 3" key="1">
    <citation type="submission" date="2019-01" db="EMBL/GenBank/DDBJ databases">
        <title>Ktedonosporobacter rubrisoli SCAWS-G2.</title>
        <authorList>
            <person name="Huang Y."/>
            <person name="Yan B."/>
        </authorList>
    </citation>
    <scope>NUCLEOTIDE SEQUENCE [LARGE SCALE GENOMIC DNA]</scope>
    <source>
        <strain evidence="2 3">SCAWS-G2</strain>
    </source>
</reference>
<name>A0A4P6K278_KTERU</name>
<organism evidence="2 3">
    <name type="scientific">Ktedonosporobacter rubrisoli</name>
    <dbReference type="NCBI Taxonomy" id="2509675"/>
    <lineage>
        <taxon>Bacteria</taxon>
        <taxon>Bacillati</taxon>
        <taxon>Chloroflexota</taxon>
        <taxon>Ktedonobacteria</taxon>
        <taxon>Ktedonobacterales</taxon>
        <taxon>Ktedonosporobacteraceae</taxon>
        <taxon>Ktedonosporobacter</taxon>
    </lineage>
</organism>
<dbReference type="AlphaFoldDB" id="A0A4P6K278"/>
<dbReference type="EMBL" id="CP035758">
    <property type="protein sequence ID" value="QBD81992.1"/>
    <property type="molecule type" value="Genomic_DNA"/>
</dbReference>
<feature type="compositionally biased region" description="Low complexity" evidence="1">
    <location>
        <begin position="241"/>
        <end position="263"/>
    </location>
</feature>
<evidence type="ECO:0000256" key="1">
    <source>
        <dbReference type="SAM" id="MobiDB-lite"/>
    </source>
</evidence>
<accession>A0A4P6K278</accession>
<feature type="region of interest" description="Disordered" evidence="1">
    <location>
        <begin position="237"/>
        <end position="264"/>
    </location>
</feature>
<gene>
    <name evidence="2" type="ORF">EPA93_40855</name>
</gene>
<dbReference type="RefSeq" id="WP_129893052.1">
    <property type="nucleotide sequence ID" value="NZ_CP035758.1"/>
</dbReference>
<sequence>MNNVSSITLTDTTNRLHSSERINTILARLDPQEVEEFYQCYQAWMLQRQMETLRMQVVALQQAIVENGELMQQAQPSAIASATLAQLQARGVSDIDLLDKMLARGESWLDHTMQLLAYCERYGVIGGDYTEWCEHSLEGAYDWINSVGQTGTLPGESTEQVEDLDRDDATTEAQILQKLMSDGDETEKQQTAETSPWGTRVMSPAELLADIVIPATEKPQIPITPLAALLSEVGAQVTETPAQKQSAQEEPESAAPETSSGEPGQVADALVLPQAAETTPQIEQVTAAADTELPEQARIDSHIEQSSAPLEQVAEAQVTSAATPLEQLAELARQQEETIASSAPVEPVGEQSTEPAETTAYSAPAELLNEQQAAEPAEVETTQGFTESQEVHASEQEVASESIPIASTMPATDKETKVELTTAGQPQDNQAETTPIDEQPTRALAVVKPPRHTQTLTMAQLEGQPSSELAIISLPPHLRRVLEDNFDEQPSSKRAVVSSPSGPQPVIVEAANSSSADSQLSRAVGSYEPRMLAEPTTSPERQQTRSPEIEEEQTIILPVTSSRLKVAEAPEKPYQPQASLHATQVGPSSSPETSQKEATPLAEESKEEQPKPGFFQRLWAMLAKLFGA</sequence>
<feature type="region of interest" description="Disordered" evidence="1">
    <location>
        <begin position="178"/>
        <end position="198"/>
    </location>
</feature>
<evidence type="ECO:0000313" key="2">
    <source>
        <dbReference type="EMBL" id="QBD81992.1"/>
    </source>
</evidence>